<dbReference type="SMART" id="SM00382">
    <property type="entry name" value="AAA"/>
    <property type="match status" value="2"/>
</dbReference>
<feature type="coiled-coil region" evidence="6">
    <location>
        <begin position="548"/>
        <end position="616"/>
    </location>
</feature>
<dbReference type="GO" id="GO:0003677">
    <property type="term" value="F:DNA binding"/>
    <property type="evidence" value="ECO:0007669"/>
    <property type="project" value="InterPro"/>
</dbReference>
<proteinExistence type="inferred from homology"/>
<dbReference type="InterPro" id="IPR003439">
    <property type="entry name" value="ABC_transporter-like_ATP-bd"/>
</dbReference>
<evidence type="ECO:0000256" key="5">
    <source>
        <dbReference type="ARBA" id="ARBA00069073"/>
    </source>
</evidence>
<dbReference type="Proteomes" id="UP000295293">
    <property type="component" value="Unassembled WGS sequence"/>
</dbReference>
<dbReference type="Gene3D" id="3.40.50.300">
    <property type="entry name" value="P-loop containing nucleotide triphosphate hydrolases"/>
    <property type="match status" value="2"/>
</dbReference>
<dbReference type="Pfam" id="PF00005">
    <property type="entry name" value="ABC_tran"/>
    <property type="match status" value="2"/>
</dbReference>
<dbReference type="InterPro" id="IPR032781">
    <property type="entry name" value="ABC_tran_Xtn"/>
</dbReference>
<accession>A0A4R6YYF2</accession>
<evidence type="ECO:0000256" key="2">
    <source>
        <dbReference type="ARBA" id="ARBA00022741"/>
    </source>
</evidence>
<protein>
    <recommendedName>
        <fullName evidence="5">Probable ATP-binding protein YheS</fullName>
    </recommendedName>
</protein>
<evidence type="ECO:0000256" key="3">
    <source>
        <dbReference type="ARBA" id="ARBA00022840"/>
    </source>
</evidence>
<evidence type="ECO:0000256" key="4">
    <source>
        <dbReference type="ARBA" id="ARBA00061571"/>
    </source>
</evidence>
<reference evidence="8 9" key="1">
    <citation type="submission" date="2019-03" db="EMBL/GenBank/DDBJ databases">
        <title>Genomic Encyclopedia of Type Strains, Phase IV (KMG-IV): sequencing the most valuable type-strain genomes for metagenomic binning, comparative biology and taxonomic classification.</title>
        <authorList>
            <person name="Goeker M."/>
        </authorList>
    </citation>
    <scope>NUCLEOTIDE SEQUENCE [LARGE SCALE GENOMIC DNA]</scope>
    <source>
        <strain evidence="8 9">DSM 21667</strain>
    </source>
</reference>
<keyword evidence="6" id="KW-0175">Coiled coil</keyword>
<keyword evidence="9" id="KW-1185">Reference proteome</keyword>
<dbReference type="InterPro" id="IPR003593">
    <property type="entry name" value="AAA+_ATPase"/>
</dbReference>
<dbReference type="PROSITE" id="PS00211">
    <property type="entry name" value="ABC_TRANSPORTER_1"/>
    <property type="match status" value="2"/>
</dbReference>
<keyword evidence="3 8" id="KW-0067">ATP-binding</keyword>
<dbReference type="RefSeq" id="WP_133818794.1">
    <property type="nucleotide sequence ID" value="NZ_SNZH01000006.1"/>
</dbReference>
<sequence length="630" mass="69569">MLRFESLALRRGSKLLFSDASVQLHAGWRVGVTGRNGAGKSSLFALVAGELQADAGEFSRPRDWVMAHVRQETPALARSGVDYVLDGDPEYRQVEAALSKAEADHDALAQAALHERLHVIDGYAAPARAAALMHGLGFKPGEEHRSVAEFSGGWRMRLNLAQALMCRSDLLLLDEPTNHLDLDAVFWLEDWLRRYAGTLLLISHDREFIDNVVSHVLEIADEKVELFAGNLSGFERKRAERLVQQQLQYDRQQRERAHLQSFVDRFKAKASKARQAQSRVKALERMVEIAPIRAASSIRFEFREPDALPYPLARLDQASAGYGERTILENVKFGLVPGDRIALLGANGAGKSTLIKLLSGALENRSGERFEAKGLRIGYFAQHQLETLDPAASAVEHLKRLDDKLGEQAARDFLGGFGFLGERALEPVAPFSGGEKARLCLALVVWQKPNLLLLDEPTNHLDLDMREALTEALNGFDGAVVLVAHDRSLIRTCCETLLLVGAGRVQPYEGDLEDYARIVLRQAEAANAADAAATPASAASRKDERRERADLRARMAPLRKEVQKLEKRMGELSGRKQALETALQDPALYEGPPTKAQQLTREIGQLVAELGQVEDAWLLAQETLEQAGAD</sequence>
<evidence type="ECO:0000256" key="1">
    <source>
        <dbReference type="ARBA" id="ARBA00022737"/>
    </source>
</evidence>
<evidence type="ECO:0000313" key="9">
    <source>
        <dbReference type="Proteomes" id="UP000295293"/>
    </source>
</evidence>
<dbReference type="OrthoDB" id="9808609at2"/>
<dbReference type="EMBL" id="SNZH01000006">
    <property type="protein sequence ID" value="TDR44054.1"/>
    <property type="molecule type" value="Genomic_DNA"/>
</dbReference>
<dbReference type="InterPro" id="IPR050611">
    <property type="entry name" value="ABCF"/>
</dbReference>
<dbReference type="PROSITE" id="PS50893">
    <property type="entry name" value="ABC_TRANSPORTER_2"/>
    <property type="match status" value="2"/>
</dbReference>
<dbReference type="AlphaFoldDB" id="A0A4R6YYF2"/>
<organism evidence="8 9">
    <name type="scientific">Tahibacter aquaticus</name>
    <dbReference type="NCBI Taxonomy" id="520092"/>
    <lineage>
        <taxon>Bacteria</taxon>
        <taxon>Pseudomonadati</taxon>
        <taxon>Pseudomonadota</taxon>
        <taxon>Gammaproteobacteria</taxon>
        <taxon>Lysobacterales</taxon>
        <taxon>Rhodanobacteraceae</taxon>
        <taxon>Tahibacter</taxon>
    </lineage>
</organism>
<dbReference type="Gene3D" id="1.10.287.380">
    <property type="entry name" value="Valyl-tRNA synthetase, C-terminal domain"/>
    <property type="match status" value="1"/>
</dbReference>
<dbReference type="InterPro" id="IPR027417">
    <property type="entry name" value="P-loop_NTPase"/>
</dbReference>
<dbReference type="InterPro" id="IPR017871">
    <property type="entry name" value="ABC_transporter-like_CS"/>
</dbReference>
<dbReference type="PANTHER" id="PTHR19211">
    <property type="entry name" value="ATP-BINDING TRANSPORT PROTEIN-RELATED"/>
    <property type="match status" value="1"/>
</dbReference>
<dbReference type="Pfam" id="PF16326">
    <property type="entry name" value="ABC_tran_CTD"/>
    <property type="match status" value="1"/>
</dbReference>
<dbReference type="GO" id="GO:0005524">
    <property type="term" value="F:ATP binding"/>
    <property type="evidence" value="ECO:0007669"/>
    <property type="project" value="UniProtKB-KW"/>
</dbReference>
<dbReference type="InterPro" id="IPR037118">
    <property type="entry name" value="Val-tRNA_synth_C_sf"/>
</dbReference>
<keyword evidence="1" id="KW-0677">Repeat</keyword>
<evidence type="ECO:0000256" key="6">
    <source>
        <dbReference type="SAM" id="Coils"/>
    </source>
</evidence>
<dbReference type="PANTHER" id="PTHR19211:SF14">
    <property type="entry name" value="ATP-BINDING CASSETTE SUB-FAMILY F MEMBER 1"/>
    <property type="match status" value="1"/>
</dbReference>
<comment type="similarity">
    <text evidence="4">Belongs to the ABC transporter superfamily. ABCF family. YheS subfamily.</text>
</comment>
<gene>
    <name evidence="8" type="ORF">DFR29_106201</name>
</gene>
<comment type="caution">
    <text evidence="8">The sequence shown here is derived from an EMBL/GenBank/DDBJ whole genome shotgun (WGS) entry which is preliminary data.</text>
</comment>
<dbReference type="Pfam" id="PF12848">
    <property type="entry name" value="ABC_tran_Xtn"/>
    <property type="match status" value="1"/>
</dbReference>
<evidence type="ECO:0000313" key="8">
    <source>
        <dbReference type="EMBL" id="TDR44054.1"/>
    </source>
</evidence>
<dbReference type="FunFam" id="3.40.50.300:FF:000011">
    <property type="entry name" value="Putative ABC transporter ATP-binding component"/>
    <property type="match status" value="1"/>
</dbReference>
<dbReference type="CDD" id="cd03221">
    <property type="entry name" value="ABCF_EF-3"/>
    <property type="match status" value="2"/>
</dbReference>
<dbReference type="FunFam" id="3.40.50.300:FF:002053">
    <property type="entry name" value="ABC transporter ATP-binding protein"/>
    <property type="match status" value="1"/>
</dbReference>
<feature type="domain" description="ABC transporter" evidence="7">
    <location>
        <begin position="313"/>
        <end position="527"/>
    </location>
</feature>
<dbReference type="GO" id="GO:0016887">
    <property type="term" value="F:ATP hydrolysis activity"/>
    <property type="evidence" value="ECO:0007669"/>
    <property type="project" value="InterPro"/>
</dbReference>
<keyword evidence="2" id="KW-0547">Nucleotide-binding</keyword>
<name>A0A4R6YYF2_9GAMM</name>
<feature type="domain" description="ABC transporter" evidence="7">
    <location>
        <begin position="2"/>
        <end position="246"/>
    </location>
</feature>
<dbReference type="SUPFAM" id="SSF52540">
    <property type="entry name" value="P-loop containing nucleoside triphosphate hydrolases"/>
    <property type="match status" value="2"/>
</dbReference>
<evidence type="ECO:0000259" key="7">
    <source>
        <dbReference type="PROSITE" id="PS50893"/>
    </source>
</evidence>
<dbReference type="InterPro" id="IPR032524">
    <property type="entry name" value="ABC_tran_C"/>
</dbReference>